<dbReference type="PANTHER" id="PTHR14209">
    <property type="entry name" value="ISOAMYL ACETATE-HYDROLYZING ESTERASE 1"/>
    <property type="match status" value="1"/>
</dbReference>
<evidence type="ECO:0000313" key="2">
    <source>
        <dbReference type="EMBL" id="KRM34626.1"/>
    </source>
</evidence>
<dbReference type="InterPro" id="IPR036514">
    <property type="entry name" value="SGNH_hydro_sf"/>
</dbReference>
<protein>
    <submittedName>
        <fullName evidence="2">Esterase</fullName>
    </submittedName>
</protein>
<dbReference type="Proteomes" id="UP000051735">
    <property type="component" value="Unassembled WGS sequence"/>
</dbReference>
<proteinExistence type="predicted"/>
<accession>A0ABR5PVA2</accession>
<dbReference type="GeneID" id="75115830"/>
<reference evidence="2 3" key="1">
    <citation type="journal article" date="2015" name="Genome Announc.">
        <title>Expanding the biotechnology potential of lactobacilli through comparative genomics of 213 strains and associated genera.</title>
        <authorList>
            <person name="Sun Z."/>
            <person name="Harris H.M."/>
            <person name="McCann A."/>
            <person name="Guo C."/>
            <person name="Argimon S."/>
            <person name="Zhang W."/>
            <person name="Yang X."/>
            <person name="Jeffery I.B."/>
            <person name="Cooney J.C."/>
            <person name="Kagawa T.F."/>
            <person name="Liu W."/>
            <person name="Song Y."/>
            <person name="Salvetti E."/>
            <person name="Wrobel A."/>
            <person name="Rasinkangas P."/>
            <person name="Parkhill J."/>
            <person name="Rea M.C."/>
            <person name="O'Sullivan O."/>
            <person name="Ritari J."/>
            <person name="Douillard F.P."/>
            <person name="Paul Ross R."/>
            <person name="Yang R."/>
            <person name="Briner A.E."/>
            <person name="Felis G.E."/>
            <person name="de Vos W.M."/>
            <person name="Barrangou R."/>
            <person name="Klaenhammer T.R."/>
            <person name="Caufield P.W."/>
            <person name="Cui Y."/>
            <person name="Zhang H."/>
            <person name="O'Toole P.W."/>
        </authorList>
    </citation>
    <scope>NUCLEOTIDE SEQUENCE [LARGE SCALE GENOMIC DNA]</scope>
    <source>
        <strain evidence="2 3">DSM 6629</strain>
    </source>
</reference>
<keyword evidence="3" id="KW-1185">Reference proteome</keyword>
<dbReference type="EMBL" id="AZGN01000003">
    <property type="protein sequence ID" value="KRM34626.1"/>
    <property type="molecule type" value="Genomic_DNA"/>
</dbReference>
<dbReference type="RefSeq" id="WP_057809154.1">
    <property type="nucleotide sequence ID" value="NZ_AZGN01000003.1"/>
</dbReference>
<dbReference type="CDD" id="cd01838">
    <property type="entry name" value="Isoamyl_acetate_hydrolase_like"/>
    <property type="match status" value="1"/>
</dbReference>
<dbReference type="Pfam" id="PF13472">
    <property type="entry name" value="Lipase_GDSL_2"/>
    <property type="match status" value="1"/>
</dbReference>
<comment type="caution">
    <text evidence="2">The sequence shown here is derived from an EMBL/GenBank/DDBJ whole genome shotgun (WGS) entry which is preliminary data.</text>
</comment>
<organism evidence="2 3">
    <name type="scientific">Lactobacillus intestinalis DSM 6629</name>
    <dbReference type="NCBI Taxonomy" id="1423761"/>
    <lineage>
        <taxon>Bacteria</taxon>
        <taxon>Bacillati</taxon>
        <taxon>Bacillota</taxon>
        <taxon>Bacilli</taxon>
        <taxon>Lactobacillales</taxon>
        <taxon>Lactobacillaceae</taxon>
        <taxon>Lactobacillus</taxon>
    </lineage>
</organism>
<dbReference type="InterPro" id="IPR013830">
    <property type="entry name" value="SGNH_hydro"/>
</dbReference>
<evidence type="ECO:0000313" key="3">
    <source>
        <dbReference type="Proteomes" id="UP000051735"/>
    </source>
</evidence>
<evidence type="ECO:0000259" key="1">
    <source>
        <dbReference type="Pfam" id="PF13472"/>
    </source>
</evidence>
<dbReference type="Gene3D" id="3.40.50.1110">
    <property type="entry name" value="SGNH hydrolase"/>
    <property type="match status" value="1"/>
</dbReference>
<feature type="domain" description="SGNH hydrolase-type esterase" evidence="1">
    <location>
        <begin position="7"/>
        <end position="178"/>
    </location>
</feature>
<gene>
    <name evidence="2" type="ORF">FC44_GL001340</name>
</gene>
<dbReference type="InterPro" id="IPR045136">
    <property type="entry name" value="Iah1-like"/>
</dbReference>
<dbReference type="SUPFAM" id="SSF52266">
    <property type="entry name" value="SGNH hydrolase"/>
    <property type="match status" value="1"/>
</dbReference>
<dbReference type="PANTHER" id="PTHR14209:SF19">
    <property type="entry name" value="ISOAMYL ACETATE-HYDROLYZING ESTERASE 1 HOMOLOG"/>
    <property type="match status" value="1"/>
</dbReference>
<name>A0ABR5PVA2_9LACO</name>
<sequence>MKVLLTGDSIIARCEGFSEPHLNADLKRNWPTLKIINTAVSGINSGAFFARLSELVLTQDQCDAIVILLGTNDLATHKQVPIEQFKRNMQLIASAIVCLYWPKKVVLISPPAVDEDKQHVRSNKLVASYAKKVEEVSEEYGFHYINLFHEMIKRGNLAELCHGQKDDGLHFGATGYELLSELVLEELKQIEKDSQL</sequence>